<dbReference type="InterPro" id="IPR020850">
    <property type="entry name" value="GED_dom"/>
</dbReference>
<dbReference type="GO" id="GO:0005525">
    <property type="term" value="F:GTP binding"/>
    <property type="evidence" value="ECO:0007669"/>
    <property type="project" value="InterPro"/>
</dbReference>
<dbReference type="GO" id="GO:0006897">
    <property type="term" value="P:endocytosis"/>
    <property type="evidence" value="ECO:0007669"/>
    <property type="project" value="TreeGrafter"/>
</dbReference>
<dbReference type="GO" id="GO:0005874">
    <property type="term" value="C:microtubule"/>
    <property type="evidence" value="ECO:0007669"/>
    <property type="project" value="TreeGrafter"/>
</dbReference>
<keyword evidence="7" id="KW-1185">Reference proteome</keyword>
<name>A0A9P6FUJ1_9FUNG</name>
<comment type="caution">
    <text evidence="6">The sequence shown here is derived from an EMBL/GenBank/DDBJ whole genome shotgun (WGS) entry which is preliminary data.</text>
</comment>
<keyword evidence="1" id="KW-0547">Nucleotide-binding</keyword>
<keyword evidence="2" id="KW-0342">GTP-binding</keyword>
<evidence type="ECO:0000256" key="1">
    <source>
        <dbReference type="ARBA" id="ARBA00022741"/>
    </source>
</evidence>
<dbReference type="Pfam" id="PF00350">
    <property type="entry name" value="Dynamin_N"/>
    <property type="match status" value="1"/>
</dbReference>
<dbReference type="OrthoDB" id="5061070at2759"/>
<dbReference type="GO" id="GO:0008017">
    <property type="term" value="F:microtubule binding"/>
    <property type="evidence" value="ECO:0007669"/>
    <property type="project" value="TreeGrafter"/>
</dbReference>
<dbReference type="GO" id="GO:0048312">
    <property type="term" value="P:intracellular distribution of mitochondria"/>
    <property type="evidence" value="ECO:0007669"/>
    <property type="project" value="TreeGrafter"/>
</dbReference>
<evidence type="ECO:0000259" key="4">
    <source>
        <dbReference type="PROSITE" id="PS51388"/>
    </source>
</evidence>
<dbReference type="GO" id="GO:0000266">
    <property type="term" value="P:mitochondrial fission"/>
    <property type="evidence" value="ECO:0007669"/>
    <property type="project" value="TreeGrafter"/>
</dbReference>
<dbReference type="GO" id="GO:0005739">
    <property type="term" value="C:mitochondrion"/>
    <property type="evidence" value="ECO:0007669"/>
    <property type="project" value="TreeGrafter"/>
</dbReference>
<dbReference type="EMBL" id="JAABOA010001336">
    <property type="protein sequence ID" value="KAF9581759.1"/>
    <property type="molecule type" value="Genomic_DNA"/>
</dbReference>
<dbReference type="GO" id="GO:0016020">
    <property type="term" value="C:membrane"/>
    <property type="evidence" value="ECO:0007669"/>
    <property type="project" value="TreeGrafter"/>
</dbReference>
<dbReference type="InterPro" id="IPR001401">
    <property type="entry name" value="Dynamin_GTPase"/>
</dbReference>
<dbReference type="Pfam" id="PF01031">
    <property type="entry name" value="Dynamin_M"/>
    <property type="match status" value="1"/>
</dbReference>
<sequence length="679" mass="77959">MQDSLYSSNNTLDNTSYQELIDKVNKVRGYGLNKHLTIPQIAIIGEQSSGKSSVLEAITKLSFPRKMGTCTRFATQVNLRQSTQSEMSAFIDGETEFNEQYGKSTNTWAIHNIVNDANKVLCSDIDISEKVLEITISRPDFTPLTVIDLPGIINTVDDDQDESIIETIRKICADHIISNRTIILAVIPADIDFNACHAIGMAEKYDPKHLRTVPIVTKPDKVEPERLPDLINLLLNKRKEMVNGYLVMKNSTYSDIDITWEKAKQKEEQHFKSSPLWNQVEGHRKGRVNVKRFLGDLLIEHIKNELPQLKQEIQSLIDQCEKEVEDMGPAITEFGLAKTLYTDQVLSLQFNLTALLNGHYSSARINDQKLLIDEEIIDDAGDVSKVDAKKPRSAKKRRSANSHRNQYYVRSWLQNMYEDYNNSISPSEDILSRDKIKKMVLLYKGNELPGFIAFSTFTKIYKVTLDHWESTTRQHIRDMHLRLNNAVSEIITDIVDPRLLDLFLSEFKKFYKSQVILINGAIKDIFEDESTPFTVSKSYYGTFISKRRARTQDQINMTVQKLGKYADDFNLDELTDQLKIFSAVDKLDNVDYNEGLSIQDLELQLTGYCELAKQRIVDNVLLQTIERQMIKRISQYFNKLHMVDNNTISTRLIEPSEKANKRQALHDKIEILEKSLSEL</sequence>
<dbReference type="PRINTS" id="PR00195">
    <property type="entry name" value="DYNAMIN"/>
</dbReference>
<dbReference type="CDD" id="cd08771">
    <property type="entry name" value="DLP_1"/>
    <property type="match status" value="1"/>
</dbReference>
<dbReference type="Gene3D" id="3.40.50.300">
    <property type="entry name" value="P-loop containing nucleotide triphosphate hydrolases"/>
    <property type="match status" value="1"/>
</dbReference>
<accession>A0A9P6FUJ1</accession>
<dbReference type="SUPFAM" id="SSF52540">
    <property type="entry name" value="P-loop containing nucleoside triphosphate hydrolases"/>
    <property type="match status" value="1"/>
</dbReference>
<evidence type="ECO:0000313" key="7">
    <source>
        <dbReference type="Proteomes" id="UP000780801"/>
    </source>
</evidence>
<organism evidence="6 7">
    <name type="scientific">Lunasporangiospora selenospora</name>
    <dbReference type="NCBI Taxonomy" id="979761"/>
    <lineage>
        <taxon>Eukaryota</taxon>
        <taxon>Fungi</taxon>
        <taxon>Fungi incertae sedis</taxon>
        <taxon>Mucoromycota</taxon>
        <taxon>Mortierellomycotina</taxon>
        <taxon>Mortierellomycetes</taxon>
        <taxon>Mortierellales</taxon>
        <taxon>Mortierellaceae</taxon>
        <taxon>Lunasporangiospora</taxon>
    </lineage>
</organism>
<dbReference type="SMART" id="SM00053">
    <property type="entry name" value="DYNc"/>
    <property type="match status" value="1"/>
</dbReference>
<dbReference type="PROSITE" id="PS51388">
    <property type="entry name" value="GED"/>
    <property type="match status" value="1"/>
</dbReference>
<keyword evidence="3" id="KW-0175">Coiled coil</keyword>
<evidence type="ECO:0000256" key="2">
    <source>
        <dbReference type="ARBA" id="ARBA00023134"/>
    </source>
</evidence>
<evidence type="ECO:0000256" key="3">
    <source>
        <dbReference type="SAM" id="Coils"/>
    </source>
</evidence>
<evidence type="ECO:0000313" key="6">
    <source>
        <dbReference type="EMBL" id="KAF9581759.1"/>
    </source>
</evidence>
<proteinExistence type="predicted"/>
<gene>
    <name evidence="6" type="ORF">BGW38_001110</name>
</gene>
<protein>
    <recommendedName>
        <fullName evidence="8">Dynamin family protein</fullName>
    </recommendedName>
</protein>
<dbReference type="Gene3D" id="1.20.120.1240">
    <property type="entry name" value="Dynamin, middle domain"/>
    <property type="match status" value="1"/>
</dbReference>
<feature type="coiled-coil region" evidence="3">
    <location>
        <begin position="299"/>
        <end position="326"/>
    </location>
</feature>
<dbReference type="PANTHER" id="PTHR11566">
    <property type="entry name" value="DYNAMIN"/>
    <property type="match status" value="1"/>
</dbReference>
<dbReference type="InterPro" id="IPR030381">
    <property type="entry name" value="G_DYNAMIN_dom"/>
</dbReference>
<feature type="domain" description="GED" evidence="4">
    <location>
        <begin position="598"/>
        <end position="679"/>
    </location>
</feature>
<dbReference type="InterPro" id="IPR000375">
    <property type="entry name" value="Dynamin_stalk"/>
</dbReference>
<dbReference type="PANTHER" id="PTHR11566:SF21">
    <property type="entry name" value="DYNAMIN RELATED PROTEIN 1, ISOFORM A"/>
    <property type="match status" value="1"/>
</dbReference>
<dbReference type="InterPro" id="IPR045063">
    <property type="entry name" value="Dynamin_N"/>
</dbReference>
<reference evidence="6" key="1">
    <citation type="journal article" date="2020" name="Fungal Divers.">
        <title>Resolving the Mortierellaceae phylogeny through synthesis of multi-gene phylogenetics and phylogenomics.</title>
        <authorList>
            <person name="Vandepol N."/>
            <person name="Liber J."/>
            <person name="Desiro A."/>
            <person name="Na H."/>
            <person name="Kennedy M."/>
            <person name="Barry K."/>
            <person name="Grigoriev I.V."/>
            <person name="Miller A.N."/>
            <person name="O'Donnell K."/>
            <person name="Stajich J.E."/>
            <person name="Bonito G."/>
        </authorList>
    </citation>
    <scope>NUCLEOTIDE SEQUENCE</scope>
    <source>
        <strain evidence="6">KOD1015</strain>
    </source>
</reference>
<feature type="domain" description="Dynamin-type G" evidence="5">
    <location>
        <begin position="35"/>
        <end position="307"/>
    </location>
</feature>
<dbReference type="PROSITE" id="PS51718">
    <property type="entry name" value="G_DYNAMIN_2"/>
    <property type="match status" value="1"/>
</dbReference>
<evidence type="ECO:0000259" key="5">
    <source>
        <dbReference type="PROSITE" id="PS51718"/>
    </source>
</evidence>
<evidence type="ECO:0008006" key="8">
    <source>
        <dbReference type="Google" id="ProtNLM"/>
    </source>
</evidence>
<dbReference type="Proteomes" id="UP000780801">
    <property type="component" value="Unassembled WGS sequence"/>
</dbReference>
<dbReference type="AlphaFoldDB" id="A0A9P6FUJ1"/>
<dbReference type="InterPro" id="IPR022812">
    <property type="entry name" value="Dynamin"/>
</dbReference>
<dbReference type="InterPro" id="IPR027417">
    <property type="entry name" value="P-loop_NTPase"/>
</dbReference>
<dbReference type="GO" id="GO:0016559">
    <property type="term" value="P:peroxisome fission"/>
    <property type="evidence" value="ECO:0007669"/>
    <property type="project" value="TreeGrafter"/>
</dbReference>
<dbReference type="GO" id="GO:0003924">
    <property type="term" value="F:GTPase activity"/>
    <property type="evidence" value="ECO:0007669"/>
    <property type="project" value="InterPro"/>
</dbReference>